<dbReference type="Proteomes" id="UP000177870">
    <property type="component" value="Chromosome"/>
</dbReference>
<dbReference type="KEGG" id="mpro:BJP34_31325"/>
<gene>
    <name evidence="1" type="ORF">BJP34_31325</name>
</gene>
<dbReference type="OrthoDB" id="5176472at2"/>
<accession>A0A1D8U0K7</accession>
<evidence type="ECO:0000313" key="1">
    <source>
        <dbReference type="EMBL" id="AOX03334.1"/>
    </source>
</evidence>
<name>A0A1D8U0K7_9CYAN</name>
<reference evidence="2" key="1">
    <citation type="submission" date="2016-10" db="EMBL/GenBank/DDBJ databases">
        <title>Comparative genomics uncovers the prolific and rare metabolic potential of the cyanobacterial genus Moorea.</title>
        <authorList>
            <person name="Leao T."/>
            <person name="Castelao G."/>
            <person name="Korobeynikov A."/>
            <person name="Monroe E.A."/>
            <person name="Podell S."/>
            <person name="Glukhov E."/>
            <person name="Allen E."/>
            <person name="Gerwick W.H."/>
            <person name="Gerwick L."/>
        </authorList>
    </citation>
    <scope>NUCLEOTIDE SEQUENCE [LARGE SCALE GENOMIC DNA]</scope>
    <source>
        <strain evidence="2">PAL-8-15-08-1</strain>
    </source>
</reference>
<dbReference type="RefSeq" id="WP_070395715.1">
    <property type="nucleotide sequence ID" value="NZ_CP017599.1"/>
</dbReference>
<proteinExistence type="predicted"/>
<protein>
    <submittedName>
        <fullName evidence="1">Uncharacterized protein</fullName>
    </submittedName>
</protein>
<organism evidence="1 2">
    <name type="scientific">Moorena producens PAL-8-15-08-1</name>
    <dbReference type="NCBI Taxonomy" id="1458985"/>
    <lineage>
        <taxon>Bacteria</taxon>
        <taxon>Bacillati</taxon>
        <taxon>Cyanobacteriota</taxon>
        <taxon>Cyanophyceae</taxon>
        <taxon>Coleofasciculales</taxon>
        <taxon>Coleofasciculaceae</taxon>
        <taxon>Moorena</taxon>
    </lineage>
</organism>
<evidence type="ECO:0000313" key="2">
    <source>
        <dbReference type="Proteomes" id="UP000177870"/>
    </source>
</evidence>
<sequence length="81" mass="9444">MAWGGDLYRQCARNREWFANSLIINAREEGKGSQEAWQLSQCIQNQELTRLGRNHSIDESRHSKMFVPLLNILFPRLQVEG</sequence>
<dbReference type="AlphaFoldDB" id="A0A1D8U0K7"/>
<dbReference type="EMBL" id="CP017599">
    <property type="protein sequence ID" value="AOX03334.1"/>
    <property type="molecule type" value="Genomic_DNA"/>
</dbReference>